<comment type="caution">
    <text evidence="1">The sequence shown here is derived from an EMBL/GenBank/DDBJ whole genome shotgun (WGS) entry which is preliminary data.</text>
</comment>
<gene>
    <name evidence="1" type="ORF">BAE39_09765</name>
</gene>
<evidence type="ECO:0000313" key="2">
    <source>
        <dbReference type="Proteomes" id="UP000093748"/>
    </source>
</evidence>
<organism evidence="1 2">
    <name type="scientific">Rhizobium loti</name>
    <name type="common">Mesorhizobium loti</name>
    <dbReference type="NCBI Taxonomy" id="381"/>
    <lineage>
        <taxon>Bacteria</taxon>
        <taxon>Pseudomonadati</taxon>
        <taxon>Pseudomonadota</taxon>
        <taxon>Alphaproteobacteria</taxon>
        <taxon>Hyphomicrobiales</taxon>
        <taxon>Phyllobacteriaceae</taxon>
        <taxon>Mesorhizobium</taxon>
    </lineage>
</organism>
<dbReference type="OrthoDB" id="8090270at2"/>
<dbReference type="Gene3D" id="6.10.250.730">
    <property type="match status" value="1"/>
</dbReference>
<dbReference type="InterPro" id="IPR010385">
    <property type="entry name" value="DUF982"/>
</dbReference>
<sequence length="100" mass="10929">MHDKLFHSPVALTVGLGFKREIASLAEMHDFLTDWTTSRRGPLHRNAVEACGLALEGCITRDEARHALVEFAQATGILWPEIEPVIVARAVARGYGGYAA</sequence>
<evidence type="ECO:0000313" key="1">
    <source>
        <dbReference type="EMBL" id="OBP83710.1"/>
    </source>
</evidence>
<evidence type="ECO:0008006" key="3">
    <source>
        <dbReference type="Google" id="ProtNLM"/>
    </source>
</evidence>
<dbReference type="GeneID" id="66682144"/>
<dbReference type="Pfam" id="PF06169">
    <property type="entry name" value="DUF982"/>
    <property type="match status" value="1"/>
</dbReference>
<dbReference type="EMBL" id="LZTJ01000001">
    <property type="protein sequence ID" value="OBP83710.1"/>
    <property type="molecule type" value="Genomic_DNA"/>
</dbReference>
<protein>
    <recommendedName>
        <fullName evidence="3">DUF982 domain-containing protein</fullName>
    </recommendedName>
</protein>
<dbReference type="AlphaFoldDB" id="A0A1A5IN09"/>
<name>A0A1A5IN09_RHILI</name>
<dbReference type="Proteomes" id="UP000093748">
    <property type="component" value="Unassembled WGS sequence"/>
</dbReference>
<accession>A0A1A5IN09</accession>
<dbReference type="RefSeq" id="WP_010911443.1">
    <property type="nucleotide sequence ID" value="NZ_LZTH01000001.1"/>
</dbReference>
<proteinExistence type="predicted"/>
<reference evidence="2" key="1">
    <citation type="submission" date="2016-06" db="EMBL/GenBank/DDBJ databases">
        <title>NZP2037 Pacbio-Illumina hybrid assembly.</title>
        <authorList>
            <person name="Ramsay J.P."/>
        </authorList>
    </citation>
    <scope>NUCLEOTIDE SEQUENCE [LARGE SCALE GENOMIC DNA]</scope>
    <source>
        <strain evidence="2">R7ANS::ICEMlSym2042</strain>
    </source>
</reference>